<dbReference type="OrthoDB" id="141612at2157"/>
<dbReference type="Proteomes" id="UP000000390">
    <property type="component" value="Chromosome"/>
</dbReference>
<dbReference type="SUPFAM" id="SSF55136">
    <property type="entry name" value="Probable bacterial effector-binding domain"/>
    <property type="match status" value="2"/>
</dbReference>
<dbReference type="Pfam" id="PF04832">
    <property type="entry name" value="SOUL"/>
    <property type="match status" value="1"/>
</dbReference>
<dbReference type="HOGENOM" id="CLU_068699_0_0_2"/>
<sequence>MNRRTVALAAGIALFTAVSARRLHRARAAERVPYEVLDRFDGVELRRYPPTIAVETTAPDERVAFGRLFEYISGANERREEIAMTAPVRTDRTEGVEIPMTAPVRTTDVPADGSVRMAFYLPSEYDPEDAPLPTDPSVRLVVDPERTLGIASFSWYATEDRTRRITARLADALADRGIATVGEPVLLRYDPPLTPPFMRTNEVAVVLEDR</sequence>
<name>D8JAN5_HALJB</name>
<dbReference type="STRING" id="795797.HacjB3_06850"/>
<protein>
    <submittedName>
        <fullName evidence="1">SOUL heme-binding protein</fullName>
    </submittedName>
</protein>
<evidence type="ECO:0000313" key="4">
    <source>
        <dbReference type="Proteomes" id="UP000011645"/>
    </source>
</evidence>
<evidence type="ECO:0000313" key="1">
    <source>
        <dbReference type="EMBL" id="ADJ14757.1"/>
    </source>
</evidence>
<dbReference type="AlphaFoldDB" id="D8JAN5"/>
<evidence type="ECO:0000313" key="3">
    <source>
        <dbReference type="Proteomes" id="UP000000390"/>
    </source>
</evidence>
<dbReference type="RefSeq" id="WP_008415030.1">
    <property type="nucleotide sequence ID" value="NC_014297.1"/>
</dbReference>
<organism evidence="1 3">
    <name type="scientific">Halalkalicoccus jeotgali (strain DSM 18796 / CECT 7217 / JCM 14584 / KCTC 4019 / B3)</name>
    <dbReference type="NCBI Taxonomy" id="795797"/>
    <lineage>
        <taxon>Archaea</taxon>
        <taxon>Methanobacteriati</taxon>
        <taxon>Methanobacteriota</taxon>
        <taxon>Stenosarchaea group</taxon>
        <taxon>Halobacteria</taxon>
        <taxon>Halobacteriales</taxon>
        <taxon>Halococcaceae</taxon>
        <taxon>Halalkalicoccus</taxon>
    </lineage>
</organism>
<dbReference type="GeneID" id="9419172"/>
<reference evidence="1 3" key="1">
    <citation type="journal article" date="2010" name="J. Bacteriol.">
        <title>Complete genome sequence of Halalkalicoccus jeotgali B3(T), an extremely halophilic archaeon.</title>
        <authorList>
            <person name="Roh S.W."/>
            <person name="Nam Y.D."/>
            <person name="Nam S.H."/>
            <person name="Choi S.H."/>
            <person name="Park H.S."/>
            <person name="Bae J.W."/>
        </authorList>
    </citation>
    <scope>NUCLEOTIDE SEQUENCE [LARGE SCALE GENOMIC DNA]</scope>
    <source>
        <strain evidence="1">B3</strain>
        <strain evidence="3">DSM 18796 / CECT 7217 / JCM 14584 / KCTC 4019 / B3</strain>
    </source>
</reference>
<proteinExistence type="predicted"/>
<dbReference type="EMBL" id="AOHV01000015">
    <property type="protein sequence ID" value="ELY39339.1"/>
    <property type="molecule type" value="Genomic_DNA"/>
</dbReference>
<dbReference type="InterPro" id="IPR006917">
    <property type="entry name" value="SOUL_heme-bd"/>
</dbReference>
<dbReference type="PANTHER" id="PTHR11220:SF1">
    <property type="entry name" value="HEME-BINDING PROTEIN 2"/>
    <property type="match status" value="1"/>
</dbReference>
<keyword evidence="4" id="KW-1185">Reference proteome</keyword>
<dbReference type="EMBL" id="CP002062">
    <property type="protein sequence ID" value="ADJ14757.1"/>
    <property type="molecule type" value="Genomic_DNA"/>
</dbReference>
<dbReference type="Gene3D" id="3.20.80.10">
    <property type="entry name" value="Regulatory factor, effector binding domain"/>
    <property type="match status" value="1"/>
</dbReference>
<dbReference type="PANTHER" id="PTHR11220">
    <property type="entry name" value="HEME-BINDING PROTEIN-RELATED"/>
    <property type="match status" value="1"/>
</dbReference>
<dbReference type="PATRIC" id="fig|795797.18.peg.1368"/>
<evidence type="ECO:0000313" key="2">
    <source>
        <dbReference type="EMBL" id="ELY39339.1"/>
    </source>
</evidence>
<reference evidence="2 4" key="2">
    <citation type="journal article" date="2014" name="PLoS Genet.">
        <title>Phylogenetically driven sequencing of extremely halophilic archaea reveals strategies for static and dynamic osmo-response.</title>
        <authorList>
            <person name="Becker E.A."/>
            <person name="Seitzer P.M."/>
            <person name="Tritt A."/>
            <person name="Larsen D."/>
            <person name="Krusor M."/>
            <person name="Yao A.I."/>
            <person name="Wu D."/>
            <person name="Madern D."/>
            <person name="Eisen J.A."/>
            <person name="Darling A.E."/>
            <person name="Facciotti M.T."/>
        </authorList>
    </citation>
    <scope>NUCLEOTIDE SEQUENCE [LARGE SCALE GENOMIC DNA]</scope>
    <source>
        <strain evidence="2">B3</strain>
        <strain evidence="4">DSM 18796 / CECT 7217 / JCM 14584 / KCTC 4019 / B3</strain>
    </source>
</reference>
<dbReference type="Proteomes" id="UP000011645">
    <property type="component" value="Unassembled WGS sequence"/>
</dbReference>
<dbReference type="InterPro" id="IPR011256">
    <property type="entry name" value="Reg_factor_effector_dom_sf"/>
</dbReference>
<dbReference type="KEGG" id="hje:HacjB3_06850"/>
<dbReference type="eggNOG" id="arCOG04820">
    <property type="taxonomic scope" value="Archaea"/>
</dbReference>
<gene>
    <name evidence="1" type="ordered locus">HacjB3_06850</name>
    <name evidence="2" type="ORF">C497_05257</name>
</gene>
<accession>D8JAN5</accession>